<gene>
    <name evidence="4" type="ORF">BN1205_077680</name>
</gene>
<dbReference type="GO" id="GO:0030992">
    <property type="term" value="C:intraciliary transport particle B"/>
    <property type="evidence" value="ECO:0007669"/>
    <property type="project" value="TreeGrafter"/>
</dbReference>
<proteinExistence type="predicted"/>
<evidence type="ECO:0000259" key="2">
    <source>
        <dbReference type="Pfam" id="PF23352"/>
    </source>
</evidence>
<sequence length="770" mass="84829">MQGVQQDPPSQSCGSAETSSTENLRSRPSRSLDNKRPAKTGVILFDTYKHEAGDPSSSYRRLTWALKQQGFQCRINDVSLTASDLKDVGAVVFGQPTQPFTAAEFGILKAFFEGGGSLLFLMGEGGETRAGTNVNYFLEEYGMSVCADAVVRMTVASPVHLHPKEALIGDGVLCRDALNKVLARNKGTGYPGSAQKDILENGPAACQVQTRTIQLFDAENDNHAADITDTEKTPFIFPYGATVSVQTPAFPFLSSGLTAYPSRRPLAAAYVHPKGGRLVALGSYRIFDDDFLEKENNPNLQVLVFQWLLGHQEGDDALRPSIEVEASLEASQPVPDTTSLSERPLPCFYDTEEALPSDFRKLFEETKFALDTSRIADVKQLYRQLGVNYEPLSVIKPEFVIPLPPLRPAVHPPFMPELPHPPLELFDIDAEIASPRTRLIQLANQCVDDSDLEIHLQRAAQIIPVPLLPGEDKLAQNKNRSAKNILCSLIYRIIEMKIKEPVTAAAMDKHFKSMWLRVLSAHIFKLESALLQSTCKPVVGTAVSENLNKKFLREFSTMVKSVALLVLFHMAVTVPVNTLAGEGSGVIPSDPCDPSADSSSARNCKTPARDPTKPWRISPSEASSEEHQKDEDGSRDKHAHDKETRHTSSTKSHAGDLSYAYDASAKPLGGQHPDGSGPYPLYYTSYHLFAPSPAEAKNPGMEYFGEPPDSTDPAYYGLYQDLARDVFSRQSAQSRTPDDTRADTHVKPGGRHRRLRHLQGLEEDDDLYFM</sequence>
<feature type="region of interest" description="Disordered" evidence="1">
    <location>
        <begin position="728"/>
        <end position="751"/>
    </location>
</feature>
<keyword evidence="4" id="KW-0966">Cell projection</keyword>
<keyword evidence="4" id="KW-0282">Flagellum</keyword>
<protein>
    <submittedName>
        <fullName evidence="4">Intraflagellar transport 52 (Protein NGD5 ) family protein</fullName>
    </submittedName>
</protein>
<evidence type="ECO:0000259" key="3">
    <source>
        <dbReference type="Pfam" id="PF23355"/>
    </source>
</evidence>
<dbReference type="Pfam" id="PF23355">
    <property type="entry name" value="IFT52_GIFT"/>
    <property type="match status" value="1"/>
</dbReference>
<evidence type="ECO:0000256" key="1">
    <source>
        <dbReference type="SAM" id="MobiDB-lite"/>
    </source>
</evidence>
<dbReference type="Pfam" id="PF23352">
    <property type="entry name" value="IFT52_central"/>
    <property type="match status" value="1"/>
</dbReference>
<dbReference type="InterPro" id="IPR039975">
    <property type="entry name" value="IFT52"/>
</dbReference>
<dbReference type="GO" id="GO:0060271">
    <property type="term" value="P:cilium assembly"/>
    <property type="evidence" value="ECO:0007669"/>
    <property type="project" value="TreeGrafter"/>
</dbReference>
<dbReference type="PANTHER" id="PTHR12969:SF7">
    <property type="entry name" value="INTRAFLAGELLAR TRANSPORT PROTEIN 52 HOMOLOG"/>
    <property type="match status" value="1"/>
</dbReference>
<dbReference type="PANTHER" id="PTHR12969">
    <property type="entry name" value="NGD5/OSM-6/IFT52"/>
    <property type="match status" value="1"/>
</dbReference>
<feature type="region of interest" description="Disordered" evidence="1">
    <location>
        <begin position="586"/>
        <end position="656"/>
    </location>
</feature>
<reference evidence="4" key="1">
    <citation type="journal article" date="2015" name="PLoS ONE">
        <title>Comprehensive Evaluation of Toxoplasma gondii VEG and Neospora caninum LIV Genomes with Tachyzoite Stage Transcriptome and Proteome Defines Novel Transcript Features.</title>
        <authorList>
            <person name="Ramaprasad A."/>
            <person name="Mourier T."/>
            <person name="Naeem R."/>
            <person name="Malas T.B."/>
            <person name="Moussa E."/>
            <person name="Panigrahi A."/>
            <person name="Vermont S.J."/>
            <person name="Otto T.D."/>
            <person name="Wastling J."/>
            <person name="Pain A."/>
        </authorList>
    </citation>
    <scope>NUCLEOTIDE SEQUENCE</scope>
    <source>
        <strain evidence="4">VEG</strain>
    </source>
</reference>
<accession>A0A0F7V015</accession>
<evidence type="ECO:0000313" key="4">
    <source>
        <dbReference type="EMBL" id="CEL74599.1"/>
    </source>
</evidence>
<feature type="compositionally biased region" description="Polar residues" evidence="1">
    <location>
        <begin position="1"/>
        <end position="23"/>
    </location>
</feature>
<dbReference type="InterPro" id="IPR055460">
    <property type="entry name" value="IFT52_central"/>
</dbReference>
<dbReference type="CDD" id="cd23683">
    <property type="entry name" value="IFT52_CTD"/>
    <property type="match status" value="1"/>
</dbReference>
<feature type="compositionally biased region" description="Low complexity" evidence="1">
    <location>
        <begin position="588"/>
        <end position="601"/>
    </location>
</feature>
<dbReference type="GO" id="GO:0042073">
    <property type="term" value="P:intraciliary transport"/>
    <property type="evidence" value="ECO:0007669"/>
    <property type="project" value="TreeGrafter"/>
</dbReference>
<feature type="compositionally biased region" description="Basic and acidic residues" evidence="1">
    <location>
        <begin position="624"/>
        <end position="646"/>
    </location>
</feature>
<feature type="compositionally biased region" description="Basic and acidic residues" evidence="1">
    <location>
        <begin position="736"/>
        <end position="746"/>
    </location>
</feature>
<dbReference type="AlphaFoldDB" id="A0A0F7V015"/>
<dbReference type="Gene3D" id="6.10.250.2800">
    <property type="match status" value="1"/>
</dbReference>
<dbReference type="InterPro" id="IPR055458">
    <property type="entry name" value="IFT52_GIFT"/>
</dbReference>
<keyword evidence="4" id="KW-0969">Cilium</keyword>
<dbReference type="EMBL" id="LN714497">
    <property type="protein sequence ID" value="CEL74599.1"/>
    <property type="molecule type" value="Genomic_DNA"/>
</dbReference>
<organism evidence="4">
    <name type="scientific">Toxoplasma gondii (strain ATCC 50861 / VEG)</name>
    <dbReference type="NCBI Taxonomy" id="432359"/>
    <lineage>
        <taxon>Eukaryota</taxon>
        <taxon>Sar</taxon>
        <taxon>Alveolata</taxon>
        <taxon>Apicomplexa</taxon>
        <taxon>Conoidasida</taxon>
        <taxon>Coccidia</taxon>
        <taxon>Eucoccidiorida</taxon>
        <taxon>Eimeriorina</taxon>
        <taxon>Sarcocystidae</taxon>
        <taxon>Toxoplasma</taxon>
    </lineage>
</organism>
<feature type="region of interest" description="Disordered" evidence="1">
    <location>
        <begin position="1"/>
        <end position="36"/>
    </location>
</feature>
<feature type="domain" description="IFT52 central" evidence="2">
    <location>
        <begin position="340"/>
        <end position="421"/>
    </location>
</feature>
<name>A0A0F7V015_TOXGV</name>
<feature type="domain" description="IFT52 GIFT" evidence="3">
    <location>
        <begin position="43"/>
        <end position="310"/>
    </location>
</feature>
<dbReference type="GO" id="GO:0005929">
    <property type="term" value="C:cilium"/>
    <property type="evidence" value="ECO:0007669"/>
    <property type="project" value="TreeGrafter"/>
</dbReference>
<dbReference type="GO" id="GO:0005814">
    <property type="term" value="C:centriole"/>
    <property type="evidence" value="ECO:0007669"/>
    <property type="project" value="TreeGrafter"/>
</dbReference>